<evidence type="ECO:0000256" key="5">
    <source>
        <dbReference type="ARBA" id="ARBA00022840"/>
    </source>
</evidence>
<dbReference type="SUPFAM" id="SSF56112">
    <property type="entry name" value="Protein kinase-like (PK-like)"/>
    <property type="match status" value="1"/>
</dbReference>
<dbReference type="GO" id="GO:0004674">
    <property type="term" value="F:protein serine/threonine kinase activity"/>
    <property type="evidence" value="ECO:0007669"/>
    <property type="project" value="UniProtKB-KW"/>
</dbReference>
<evidence type="ECO:0000313" key="11">
    <source>
        <dbReference type="Proteomes" id="UP000594364"/>
    </source>
</evidence>
<dbReference type="InterPro" id="IPR011009">
    <property type="entry name" value="Kinase-like_dom_sf"/>
</dbReference>
<evidence type="ECO:0000256" key="1">
    <source>
        <dbReference type="ARBA" id="ARBA00022527"/>
    </source>
</evidence>
<protein>
    <recommendedName>
        <fullName evidence="9">Protein kinase domain-containing protein</fullName>
    </recommendedName>
</protein>
<feature type="binding site" evidence="7">
    <location>
        <position position="32"/>
    </location>
    <ligand>
        <name>ATP</name>
        <dbReference type="ChEBI" id="CHEBI:30616"/>
    </ligand>
</feature>
<sequence>MKNKKFTLVKQPETTGLHLGMFEIGEPLGKGKFGRVYWHATGNMDLSVLEKFFIRANDKKAVSRNRCGVKPHGHFHDSKRIFLILEFASRGELQKNKSVSRARGTQYVAQMASALRYMHHKHVIHRDIKPENILFRIHGEIRISDFGWRAQQPSKNILRNIGLLAT</sequence>
<evidence type="ECO:0000256" key="4">
    <source>
        <dbReference type="ARBA" id="ARBA00022777"/>
    </source>
</evidence>
<keyword evidence="11" id="KW-1185">Reference proteome</keyword>
<dbReference type="EMBL" id="CP031389">
    <property type="protein sequence ID" value="QPH11428.1"/>
    <property type="molecule type" value="Genomic_DNA"/>
</dbReference>
<evidence type="ECO:0000259" key="9">
    <source>
        <dbReference type="PROSITE" id="PS50011"/>
    </source>
</evidence>
<feature type="binding site" evidence="7">
    <location>
        <position position="145"/>
    </location>
    <ligand>
        <name>ATP</name>
        <dbReference type="ChEBI" id="CHEBI:30616"/>
    </ligand>
</feature>
<keyword evidence="3 7" id="KW-0547">Nucleotide-binding</keyword>
<evidence type="ECO:0000256" key="6">
    <source>
        <dbReference type="PIRSR" id="PIRSR630616-1"/>
    </source>
</evidence>
<dbReference type="InterPro" id="IPR008271">
    <property type="entry name" value="Ser/Thr_kinase_AS"/>
</dbReference>
<evidence type="ECO:0000256" key="3">
    <source>
        <dbReference type="ARBA" id="ARBA00022741"/>
    </source>
</evidence>
<proteinExistence type="predicted"/>
<evidence type="ECO:0000256" key="8">
    <source>
        <dbReference type="PIRSR" id="PIRSR630616-3"/>
    </source>
</evidence>
<dbReference type="InterPro" id="IPR000719">
    <property type="entry name" value="Prot_kinase_dom"/>
</dbReference>
<feature type="cross-link" description="Glycyl lysine isopeptide (Lys-Gly) (interchain with G-Cter in SUMO2)" evidence="8">
    <location>
        <position position="129"/>
    </location>
</feature>
<gene>
    <name evidence="10" type="ORF">C2857_003175</name>
</gene>
<dbReference type="GO" id="GO:0005524">
    <property type="term" value="F:ATP binding"/>
    <property type="evidence" value="ECO:0007669"/>
    <property type="project" value="UniProtKB-KW"/>
</dbReference>
<keyword evidence="1" id="KW-0723">Serine/threonine-protein kinase</keyword>
<organism evidence="10 11">
    <name type="scientific">Epichloe festucae (strain Fl1)</name>
    <dbReference type="NCBI Taxonomy" id="877507"/>
    <lineage>
        <taxon>Eukaryota</taxon>
        <taxon>Fungi</taxon>
        <taxon>Dikarya</taxon>
        <taxon>Ascomycota</taxon>
        <taxon>Pezizomycotina</taxon>
        <taxon>Sordariomycetes</taxon>
        <taxon>Hypocreomycetidae</taxon>
        <taxon>Hypocreales</taxon>
        <taxon>Clavicipitaceae</taxon>
        <taxon>Epichloe</taxon>
    </lineage>
</organism>
<dbReference type="Gene3D" id="1.10.510.10">
    <property type="entry name" value="Transferase(Phosphotransferase) domain 1"/>
    <property type="match status" value="1"/>
</dbReference>
<evidence type="ECO:0000313" key="10">
    <source>
        <dbReference type="EMBL" id="QPH11428.1"/>
    </source>
</evidence>
<accession>A0A7U3SMF5</accession>
<dbReference type="PROSITE" id="PS00108">
    <property type="entry name" value="PROTEIN_KINASE_ST"/>
    <property type="match status" value="1"/>
</dbReference>
<feature type="active site" description="Proton acceptor" evidence="6">
    <location>
        <position position="127"/>
    </location>
</feature>
<dbReference type="InterPro" id="IPR030616">
    <property type="entry name" value="Aur-like"/>
</dbReference>
<feature type="domain" description="Protein kinase" evidence="9">
    <location>
        <begin position="22"/>
        <end position="166"/>
    </location>
</feature>
<dbReference type="Pfam" id="PF00069">
    <property type="entry name" value="Pkinase"/>
    <property type="match status" value="1"/>
</dbReference>
<keyword evidence="2" id="KW-0808">Transferase</keyword>
<dbReference type="PROSITE" id="PS50011">
    <property type="entry name" value="PROTEIN_KINASE_DOM"/>
    <property type="match status" value="1"/>
</dbReference>
<evidence type="ECO:0000256" key="2">
    <source>
        <dbReference type="ARBA" id="ARBA00022679"/>
    </source>
</evidence>
<dbReference type="Proteomes" id="UP000594364">
    <property type="component" value="Chromosome 5"/>
</dbReference>
<keyword evidence="5 7" id="KW-0067">ATP-binding</keyword>
<reference evidence="10 11" key="1">
    <citation type="journal article" date="2018" name="PLoS Genet.">
        <title>Repeat elements organise 3D genome structure and mediate transcription in the filamentous fungus Epichloe festucae.</title>
        <authorList>
            <person name="Winter D.J."/>
            <person name="Ganley A.R.D."/>
            <person name="Young C.A."/>
            <person name="Liachko I."/>
            <person name="Schardl C.L."/>
            <person name="Dupont P.Y."/>
            <person name="Berry D."/>
            <person name="Ram A."/>
            <person name="Scott B."/>
            <person name="Cox M.P."/>
        </authorList>
    </citation>
    <scope>NUCLEOTIDE SEQUENCE [LARGE SCALE GENOMIC DNA]</scope>
    <source>
        <strain evidence="10 11">Fl1</strain>
    </source>
</reference>
<dbReference type="PANTHER" id="PTHR24350">
    <property type="entry name" value="SERINE/THREONINE-PROTEIN KINASE IAL-RELATED"/>
    <property type="match status" value="1"/>
</dbReference>
<keyword evidence="4" id="KW-0418">Kinase</keyword>
<dbReference type="SMART" id="SM00220">
    <property type="entry name" value="S_TKc"/>
    <property type="match status" value="1"/>
</dbReference>
<feature type="binding site" evidence="7">
    <location>
        <begin position="86"/>
        <end position="88"/>
    </location>
    <ligand>
        <name>ATP</name>
        <dbReference type="ChEBI" id="CHEBI:30616"/>
    </ligand>
</feature>
<feature type="binding site" evidence="7">
    <location>
        <begin position="131"/>
        <end position="132"/>
    </location>
    <ligand>
        <name>ATP</name>
        <dbReference type="ChEBI" id="CHEBI:30616"/>
    </ligand>
</feature>
<evidence type="ECO:0000256" key="7">
    <source>
        <dbReference type="PIRSR" id="PIRSR630616-2"/>
    </source>
</evidence>
<dbReference type="OrthoDB" id="377346at2759"/>
<dbReference type="AlphaFoldDB" id="A0A7U3SMF5"/>
<name>A0A7U3SMF5_EPIFF</name>